<dbReference type="InterPro" id="IPR017853">
    <property type="entry name" value="GH"/>
</dbReference>
<dbReference type="Gene3D" id="3.20.20.80">
    <property type="entry name" value="Glycosidases"/>
    <property type="match status" value="1"/>
</dbReference>
<dbReference type="PROSITE" id="PS51904">
    <property type="entry name" value="GLYCOSYL_HYDROL_F25_2"/>
    <property type="match status" value="1"/>
</dbReference>
<dbReference type="GO" id="GO:0045087">
    <property type="term" value="P:innate immune response"/>
    <property type="evidence" value="ECO:0007669"/>
    <property type="project" value="TreeGrafter"/>
</dbReference>
<organism evidence="4 5">
    <name type="scientific">Pristionchus mayeri</name>
    <dbReference type="NCBI Taxonomy" id="1317129"/>
    <lineage>
        <taxon>Eukaryota</taxon>
        <taxon>Metazoa</taxon>
        <taxon>Ecdysozoa</taxon>
        <taxon>Nematoda</taxon>
        <taxon>Chromadorea</taxon>
        <taxon>Rhabditida</taxon>
        <taxon>Rhabditina</taxon>
        <taxon>Diplogasteromorpha</taxon>
        <taxon>Diplogasteroidea</taxon>
        <taxon>Neodiplogasteridae</taxon>
        <taxon>Pristionchus</taxon>
    </lineage>
</organism>
<evidence type="ECO:0000313" key="4">
    <source>
        <dbReference type="EMBL" id="GMR38479.1"/>
    </source>
</evidence>
<reference evidence="5" key="1">
    <citation type="submission" date="2022-10" db="EMBL/GenBank/DDBJ databases">
        <title>Genome assembly of Pristionchus species.</title>
        <authorList>
            <person name="Yoshida K."/>
            <person name="Sommer R.J."/>
        </authorList>
    </citation>
    <scope>NUCLEOTIDE SEQUENCE [LARGE SCALE GENOMIC DNA]</scope>
    <source>
        <strain evidence="5">RS5460</strain>
    </source>
</reference>
<dbReference type="Proteomes" id="UP001328107">
    <property type="component" value="Unassembled WGS sequence"/>
</dbReference>
<dbReference type="GO" id="GO:0016998">
    <property type="term" value="P:cell wall macromolecule catabolic process"/>
    <property type="evidence" value="ECO:0007669"/>
    <property type="project" value="InterPro"/>
</dbReference>
<evidence type="ECO:0000313" key="5">
    <source>
        <dbReference type="Proteomes" id="UP001328107"/>
    </source>
</evidence>
<feature type="chain" id="PRO_5042941517" description="Lysozyme" evidence="3">
    <location>
        <begin position="32"/>
        <end position="275"/>
    </location>
</feature>
<evidence type="ECO:0008006" key="6">
    <source>
        <dbReference type="Google" id="ProtNLM"/>
    </source>
</evidence>
<feature type="signal peptide" evidence="3">
    <location>
        <begin position="1"/>
        <end position="31"/>
    </location>
</feature>
<dbReference type="AlphaFoldDB" id="A0AAN5CDB4"/>
<dbReference type="EMBL" id="BTRK01000002">
    <property type="protein sequence ID" value="GMR38479.1"/>
    <property type="molecule type" value="Genomic_DNA"/>
</dbReference>
<dbReference type="GO" id="GO:0007165">
    <property type="term" value="P:signal transduction"/>
    <property type="evidence" value="ECO:0007669"/>
    <property type="project" value="TreeGrafter"/>
</dbReference>
<accession>A0AAN5CDB4</accession>
<dbReference type="InterPro" id="IPR051595">
    <property type="entry name" value="GH25_Enzymes"/>
</dbReference>
<dbReference type="InterPro" id="IPR002053">
    <property type="entry name" value="Glyco_hydro_25"/>
</dbReference>
<comment type="similarity">
    <text evidence="1">Belongs to the glycosyl hydrolase 25 family.</text>
</comment>
<feature type="non-terminal residue" evidence="4">
    <location>
        <position position="1"/>
    </location>
</feature>
<dbReference type="GO" id="GO:0003796">
    <property type="term" value="F:lysozyme activity"/>
    <property type="evidence" value="ECO:0007669"/>
    <property type="project" value="InterPro"/>
</dbReference>
<dbReference type="PANTHER" id="PTHR23208:SF36">
    <property type="entry name" value="LYSOZYME-RELATED"/>
    <property type="match status" value="1"/>
</dbReference>
<dbReference type="GO" id="GO:0009253">
    <property type="term" value="P:peptidoglycan catabolic process"/>
    <property type="evidence" value="ECO:0007669"/>
    <property type="project" value="InterPro"/>
</dbReference>
<protein>
    <recommendedName>
        <fullName evidence="6">Lysozyme</fullName>
    </recommendedName>
</protein>
<comment type="caution">
    <text evidence="4">The sequence shown here is derived from an EMBL/GenBank/DDBJ whole genome shotgun (WGS) entry which is preliminary data.</text>
</comment>
<keyword evidence="5" id="KW-1185">Reference proteome</keyword>
<evidence type="ECO:0000256" key="2">
    <source>
        <dbReference type="ARBA" id="ARBA00022729"/>
    </source>
</evidence>
<proteinExistence type="inferred from homology"/>
<keyword evidence="2 3" id="KW-0732">Signal</keyword>
<name>A0AAN5CDB4_9BILA</name>
<dbReference type="PANTHER" id="PTHR23208">
    <property type="entry name" value="LYSOZYME PROTEIN"/>
    <property type="match status" value="1"/>
</dbReference>
<evidence type="ECO:0000256" key="1">
    <source>
        <dbReference type="ARBA" id="ARBA00010646"/>
    </source>
</evidence>
<dbReference type="SUPFAM" id="SSF51445">
    <property type="entry name" value="(Trans)glycosidases"/>
    <property type="match status" value="1"/>
</dbReference>
<evidence type="ECO:0000256" key="3">
    <source>
        <dbReference type="SAM" id="SignalP"/>
    </source>
</evidence>
<gene>
    <name evidence="4" type="ORF">PMAYCL1PPCAC_08674</name>
</gene>
<sequence length="275" mass="29843">ALVPSSLPRLFSHRMAAPLLLLSTLLVAASAQQYGYAVDISQGGSLSAFNCLRSNHYSSVFIRVYKPDGNGGVDTAGILNVGPAFNSGLGVEVYMTPNPLSSKSANTQVDELVKAMRSGGVQAKSVWVLVTSPINWKQVQATNLNFIKTVISRFSSYGINIGIYTSRYDWQQITGNAGYLGSNIRLWYWNVYGLGPDGESPANFLDFRPFGQWSIAAVKQFGQYESLCGFTVNRNIYPLSAATHEMLTSNKISSDKGEIDEPIGTGVKINNTTGF</sequence>